<evidence type="ECO:0000256" key="3">
    <source>
        <dbReference type="ARBA" id="ARBA00004586"/>
    </source>
</evidence>
<evidence type="ECO:0000313" key="13">
    <source>
        <dbReference type="Proteomes" id="UP000009168"/>
    </source>
</evidence>
<dbReference type="InParanoid" id="I7M141"/>
<dbReference type="EMBL" id="GG662717">
    <property type="protein sequence ID" value="EAR94195.1"/>
    <property type="molecule type" value="Genomic_DNA"/>
</dbReference>
<keyword evidence="7 11" id="KW-1133">Transmembrane helix</keyword>
<dbReference type="PROSITE" id="PS51257">
    <property type="entry name" value="PROKAR_LIPOPROTEIN"/>
    <property type="match status" value="1"/>
</dbReference>
<feature type="transmembrane region" description="Helical" evidence="11">
    <location>
        <begin position="456"/>
        <end position="477"/>
    </location>
</feature>
<dbReference type="KEGG" id="tet:TTHERM_00522620"/>
<evidence type="ECO:0000256" key="1">
    <source>
        <dbReference type="ARBA" id="ARBA00004127"/>
    </source>
</evidence>
<organism evidence="12 13">
    <name type="scientific">Tetrahymena thermophila (strain SB210)</name>
    <dbReference type="NCBI Taxonomy" id="312017"/>
    <lineage>
        <taxon>Eukaryota</taxon>
        <taxon>Sar</taxon>
        <taxon>Alveolata</taxon>
        <taxon>Ciliophora</taxon>
        <taxon>Intramacronucleata</taxon>
        <taxon>Oligohymenophorea</taxon>
        <taxon>Hymenostomatida</taxon>
        <taxon>Tetrahymenina</taxon>
        <taxon>Tetrahymenidae</taxon>
        <taxon>Tetrahymena</taxon>
    </lineage>
</organism>
<feature type="transmembrane region" description="Helical" evidence="11">
    <location>
        <begin position="112"/>
        <end position="129"/>
    </location>
</feature>
<keyword evidence="8 11" id="KW-0472">Membrane</keyword>
<dbReference type="GO" id="GO:0071763">
    <property type="term" value="P:nuclear membrane organization"/>
    <property type="evidence" value="ECO:0007669"/>
    <property type="project" value="TreeGrafter"/>
</dbReference>
<comment type="subcellular location">
    <subcellularLocation>
        <location evidence="1">Endomembrane system</location>
        <topology evidence="1">Multi-pass membrane protein</topology>
    </subcellularLocation>
    <subcellularLocation>
        <location evidence="3">Endoplasmic reticulum membrane</location>
    </subcellularLocation>
    <subcellularLocation>
        <location evidence="2">Nucleus envelope</location>
    </subcellularLocation>
</comment>
<gene>
    <name evidence="12" type="ORF">TTHERM_00522620</name>
</gene>
<evidence type="ECO:0000256" key="6">
    <source>
        <dbReference type="ARBA" id="ARBA00022824"/>
    </source>
</evidence>
<reference evidence="13" key="1">
    <citation type="journal article" date="2006" name="PLoS Biol.">
        <title>Macronuclear genome sequence of the ciliate Tetrahymena thermophila, a model eukaryote.</title>
        <authorList>
            <person name="Eisen J.A."/>
            <person name="Coyne R.S."/>
            <person name="Wu M."/>
            <person name="Wu D."/>
            <person name="Thiagarajan M."/>
            <person name="Wortman J.R."/>
            <person name="Badger J.H."/>
            <person name="Ren Q."/>
            <person name="Amedeo P."/>
            <person name="Jones K.M."/>
            <person name="Tallon L.J."/>
            <person name="Delcher A.L."/>
            <person name="Salzberg S.L."/>
            <person name="Silva J.C."/>
            <person name="Haas B.J."/>
            <person name="Majoros W.H."/>
            <person name="Farzad M."/>
            <person name="Carlton J.M."/>
            <person name="Smith R.K. Jr."/>
            <person name="Garg J."/>
            <person name="Pearlman R.E."/>
            <person name="Karrer K.M."/>
            <person name="Sun L."/>
            <person name="Manning G."/>
            <person name="Elde N.C."/>
            <person name="Turkewitz A.P."/>
            <person name="Asai D.J."/>
            <person name="Wilkes D.E."/>
            <person name="Wang Y."/>
            <person name="Cai H."/>
            <person name="Collins K."/>
            <person name="Stewart B.A."/>
            <person name="Lee S.R."/>
            <person name="Wilamowska K."/>
            <person name="Weinberg Z."/>
            <person name="Ruzzo W.L."/>
            <person name="Wloga D."/>
            <person name="Gaertig J."/>
            <person name="Frankel J."/>
            <person name="Tsao C.-C."/>
            <person name="Gorovsky M.A."/>
            <person name="Keeling P.J."/>
            <person name="Waller R.F."/>
            <person name="Patron N.J."/>
            <person name="Cherry J.M."/>
            <person name="Stover N.A."/>
            <person name="Krieger C.J."/>
            <person name="del Toro C."/>
            <person name="Ryder H.F."/>
            <person name="Williamson S.C."/>
            <person name="Barbeau R.A."/>
            <person name="Hamilton E.P."/>
            <person name="Orias E."/>
        </authorList>
    </citation>
    <scope>NUCLEOTIDE SEQUENCE [LARGE SCALE GENOMIC DNA]</scope>
    <source>
        <strain evidence="13">SB210</strain>
    </source>
</reference>
<keyword evidence="5 11" id="KW-0812">Transmembrane</keyword>
<protein>
    <submittedName>
        <fullName evidence="12">Transmembrane protein</fullName>
    </submittedName>
</protein>
<proteinExistence type="inferred from homology"/>
<dbReference type="Proteomes" id="UP000009168">
    <property type="component" value="Unassembled WGS sequence"/>
</dbReference>
<evidence type="ECO:0000256" key="7">
    <source>
        <dbReference type="ARBA" id="ARBA00022989"/>
    </source>
</evidence>
<dbReference type="GO" id="GO:0005789">
    <property type="term" value="C:endoplasmic reticulum membrane"/>
    <property type="evidence" value="ECO:0007669"/>
    <property type="project" value="UniProtKB-SubCell"/>
</dbReference>
<dbReference type="AlphaFoldDB" id="I7M141"/>
<dbReference type="HOGENOM" id="CLU_453827_0_0_1"/>
<dbReference type="GO" id="GO:0005637">
    <property type="term" value="C:nuclear inner membrane"/>
    <property type="evidence" value="ECO:0007669"/>
    <property type="project" value="TreeGrafter"/>
</dbReference>
<accession>I7M141</accession>
<feature type="transmembrane region" description="Helical" evidence="11">
    <location>
        <begin position="516"/>
        <end position="538"/>
    </location>
</feature>
<feature type="compositionally biased region" description="Low complexity" evidence="10">
    <location>
        <begin position="30"/>
        <end position="64"/>
    </location>
</feature>
<evidence type="ECO:0000256" key="10">
    <source>
        <dbReference type="SAM" id="MobiDB-lite"/>
    </source>
</evidence>
<comment type="similarity">
    <text evidence="4">Belongs to the TMEM43 family.</text>
</comment>
<dbReference type="Pfam" id="PF07787">
    <property type="entry name" value="TMEM43"/>
    <property type="match status" value="1"/>
</dbReference>
<dbReference type="PANTHER" id="PTHR13416">
    <property type="match status" value="1"/>
</dbReference>
<keyword evidence="6" id="KW-0256">Endoplasmic reticulum</keyword>
<evidence type="ECO:0000256" key="9">
    <source>
        <dbReference type="ARBA" id="ARBA00023242"/>
    </source>
</evidence>
<sequence length="602" mass="69666">MQRYLVSAAVFPSLYLAWQACREKNTVYAKSKSSSFSRSKSSSSSSSSSSSKKSSSSSLFGSSKTKGDKSLTQKSFFRKSTIAQKPYSKQNGNKMHINKRRFVKDQQQSKQISIFGLLSLLGTVSVYFYRYEKIRYGVRFIKKALNSCQVGNLSHFDAKLEGKLIYGHGPLKTHSWQNKALKDPIFGVQASSNEVMKLYRKVEIFQVNEEKPEQSCWRDSNYINSFHPSIFHQCMKDAYILPQKVEIGDYELSNKQLINFCSEKQTQLSFDTEQIDDYYSDLSYDEKPEKNVKGDQDKQDTIENPQINQKEVNEEFRTIHRFFKEVSEQEYGSLYRNHPFTYAINRNKDIIFENDYIYITNNISQPEEGDLRISFHELQPIYYATIIAQQQGKSFSDFLIKEFENMKLNLKLFVGGQQKNIAFNVVNIIKDGKIELQDLIKEYMTQTKKEIRSTSYILAIIIYLIYTAIADTIGQMMNPFNWFGKRAQERREKNRQNVVQKRNGGYVFNKNNNASFLSYMIAAPFAAVHVTSISLAAFARMYAGVICGGAVAGYILYTCYKDYQDDYQLLNSFSEEEEQIVEMDELDQQVLDMLQNSEIEEK</sequence>
<dbReference type="InterPro" id="IPR012430">
    <property type="entry name" value="TMEM43_fam"/>
</dbReference>
<evidence type="ECO:0000256" key="2">
    <source>
        <dbReference type="ARBA" id="ARBA00004259"/>
    </source>
</evidence>
<dbReference type="PANTHER" id="PTHR13416:SF2">
    <property type="entry name" value="TRANSMEMBRANE PROTEIN 43"/>
    <property type="match status" value="1"/>
</dbReference>
<feature type="region of interest" description="Disordered" evidence="10">
    <location>
        <begin position="30"/>
        <end position="70"/>
    </location>
</feature>
<dbReference type="GO" id="GO:0006629">
    <property type="term" value="P:lipid metabolic process"/>
    <property type="evidence" value="ECO:0007669"/>
    <property type="project" value="TreeGrafter"/>
</dbReference>
<evidence type="ECO:0000256" key="8">
    <source>
        <dbReference type="ARBA" id="ARBA00023136"/>
    </source>
</evidence>
<evidence type="ECO:0000256" key="11">
    <source>
        <dbReference type="SAM" id="Phobius"/>
    </source>
</evidence>
<keyword evidence="13" id="KW-1185">Reference proteome</keyword>
<name>I7M141_TETTS</name>
<dbReference type="GeneID" id="7838058"/>
<evidence type="ECO:0000313" key="12">
    <source>
        <dbReference type="EMBL" id="EAR94195.1"/>
    </source>
</evidence>
<evidence type="ECO:0000256" key="4">
    <source>
        <dbReference type="ARBA" id="ARBA00006627"/>
    </source>
</evidence>
<evidence type="ECO:0000256" key="5">
    <source>
        <dbReference type="ARBA" id="ARBA00022692"/>
    </source>
</evidence>
<dbReference type="RefSeq" id="XP_001014440.1">
    <property type="nucleotide sequence ID" value="XM_001014440.3"/>
</dbReference>
<keyword evidence="9" id="KW-0539">Nucleus</keyword>